<protein>
    <submittedName>
        <fullName evidence="2">Metallophosphoesterase</fullName>
    </submittedName>
</protein>
<evidence type="ECO:0000259" key="1">
    <source>
        <dbReference type="Pfam" id="PF00149"/>
    </source>
</evidence>
<evidence type="ECO:0000313" key="2">
    <source>
        <dbReference type="EMBL" id="OWJ61446.1"/>
    </source>
</evidence>
<sequence length="289" mass="32564">MRLYAISDLHLASDASFERLAALPDHPEDWLILAGDIAETADTLGRAFAMLSAKFARLIWVPGNHELWTRARNPAAPRGVERYQSLVALARQHGVVTPEDPYPVWTGPGGEHVIAPLFLLYDYSFRPADLPVEEVVAWAAEESAVCADELLLYPDPYPTRQEWCRARVEDTARRLAALPAGLPTILVNHYPLRRDLVRIPRIPRFSPWCGTVLTEDWHRRFRAAVAVSGHLHVRHTDWRDATRFEEVSLGYPYQWEQAYGVGAYLREILPGPPEPAPSVRASGQRAGPR</sequence>
<dbReference type="EMBL" id="NHON01000101">
    <property type="protein sequence ID" value="OWJ61446.1"/>
    <property type="molecule type" value="Genomic_DNA"/>
</dbReference>
<proteinExistence type="predicted"/>
<dbReference type="STRING" id="1122125.GCA_000423185_05072"/>
<keyword evidence="3" id="KW-1185">Reference proteome</keyword>
<name>A0A211Z887_9PROT</name>
<dbReference type="SUPFAM" id="SSF56300">
    <property type="entry name" value="Metallo-dependent phosphatases"/>
    <property type="match status" value="1"/>
</dbReference>
<dbReference type="AlphaFoldDB" id="A0A211Z887"/>
<gene>
    <name evidence="2" type="ORF">BWR60_30890</name>
</gene>
<evidence type="ECO:0000313" key="3">
    <source>
        <dbReference type="Proteomes" id="UP000196655"/>
    </source>
</evidence>
<dbReference type="InterPro" id="IPR052963">
    <property type="entry name" value="Pantetheine_PDE"/>
</dbReference>
<dbReference type="PANTHER" id="PTHR36492">
    <property type="match status" value="1"/>
</dbReference>
<reference evidence="3" key="1">
    <citation type="submission" date="2017-05" db="EMBL/GenBank/DDBJ databases">
        <authorList>
            <person name="Macchi M."/>
            <person name="Festa S."/>
            <person name="Coppotelli B.M."/>
            <person name="Morelli I.S."/>
        </authorList>
    </citation>
    <scope>NUCLEOTIDE SEQUENCE [LARGE SCALE GENOMIC DNA]</scope>
    <source>
        <strain evidence="3">I</strain>
    </source>
</reference>
<comment type="caution">
    <text evidence="2">The sequence shown here is derived from an EMBL/GenBank/DDBJ whole genome shotgun (WGS) entry which is preliminary data.</text>
</comment>
<accession>A0A211Z887</accession>
<dbReference type="Proteomes" id="UP000196655">
    <property type="component" value="Unassembled WGS sequence"/>
</dbReference>
<dbReference type="GO" id="GO:0016787">
    <property type="term" value="F:hydrolase activity"/>
    <property type="evidence" value="ECO:0007669"/>
    <property type="project" value="InterPro"/>
</dbReference>
<dbReference type="PANTHER" id="PTHR36492:SF2">
    <property type="entry name" value="[ACYL-CARRIER-PROTEIN] PHOSPHODIESTERASE PPTH"/>
    <property type="match status" value="1"/>
</dbReference>
<dbReference type="Pfam" id="PF00149">
    <property type="entry name" value="Metallophos"/>
    <property type="match status" value="1"/>
</dbReference>
<organism evidence="2 3">
    <name type="scientific">Inquilinus limosus</name>
    <dbReference type="NCBI Taxonomy" id="171674"/>
    <lineage>
        <taxon>Bacteria</taxon>
        <taxon>Pseudomonadati</taxon>
        <taxon>Pseudomonadota</taxon>
        <taxon>Alphaproteobacteria</taxon>
        <taxon>Rhodospirillales</taxon>
        <taxon>Rhodospirillaceae</taxon>
        <taxon>Inquilinus</taxon>
    </lineage>
</organism>
<dbReference type="OrthoDB" id="9013891at2"/>
<dbReference type="InterPro" id="IPR004843">
    <property type="entry name" value="Calcineurin-like_PHP"/>
</dbReference>
<dbReference type="Gene3D" id="3.60.21.10">
    <property type="match status" value="1"/>
</dbReference>
<dbReference type="InterPro" id="IPR029052">
    <property type="entry name" value="Metallo-depent_PP-like"/>
</dbReference>
<feature type="domain" description="Calcineurin-like phosphoesterase" evidence="1">
    <location>
        <begin position="1"/>
        <end position="233"/>
    </location>
</feature>
<dbReference type="RefSeq" id="WP_088156276.1">
    <property type="nucleotide sequence ID" value="NZ_NHON01000101.1"/>
</dbReference>